<evidence type="ECO:0000256" key="6">
    <source>
        <dbReference type="ARBA" id="ARBA00022912"/>
    </source>
</evidence>
<dbReference type="Pfam" id="PF00581">
    <property type="entry name" value="Rhodanese"/>
    <property type="match status" value="1"/>
</dbReference>
<keyword evidence="3 10" id="KW-0132">Cell division</keyword>
<dbReference type="RefSeq" id="XP_022630129.1">
    <property type="nucleotide sequence ID" value="XM_022770827.1"/>
</dbReference>
<dbReference type="GO" id="GO:0010971">
    <property type="term" value="P:positive regulation of G2/M transition of mitotic cell cycle"/>
    <property type="evidence" value="ECO:0007669"/>
    <property type="project" value="TreeGrafter"/>
</dbReference>
<evidence type="ECO:0000256" key="10">
    <source>
        <dbReference type="RuleBase" id="RU368028"/>
    </source>
</evidence>
<dbReference type="CDD" id="cd01530">
    <property type="entry name" value="Cdc25"/>
    <property type="match status" value="1"/>
</dbReference>
<feature type="compositionally biased region" description="Polar residues" evidence="11">
    <location>
        <begin position="505"/>
        <end position="523"/>
    </location>
</feature>
<evidence type="ECO:0000256" key="3">
    <source>
        <dbReference type="ARBA" id="ARBA00022618"/>
    </source>
</evidence>
<dbReference type="GeneID" id="34687439"/>
<evidence type="ECO:0000256" key="11">
    <source>
        <dbReference type="SAM" id="MobiDB-lite"/>
    </source>
</evidence>
<evidence type="ECO:0000256" key="9">
    <source>
        <dbReference type="ARBA" id="ARBA00067190"/>
    </source>
</evidence>
<evidence type="ECO:0000256" key="4">
    <source>
        <dbReference type="ARBA" id="ARBA00022776"/>
    </source>
</evidence>
<feature type="compositionally biased region" description="Polar residues" evidence="11">
    <location>
        <begin position="404"/>
        <end position="420"/>
    </location>
</feature>
<feature type="compositionally biased region" description="Low complexity" evidence="11">
    <location>
        <begin position="470"/>
        <end position="490"/>
    </location>
</feature>
<feature type="region of interest" description="Disordered" evidence="11">
    <location>
        <begin position="470"/>
        <end position="549"/>
    </location>
</feature>
<dbReference type="EMBL" id="LN736368">
    <property type="protein sequence ID" value="CEP63917.1"/>
    <property type="molecule type" value="Genomic_DNA"/>
</dbReference>
<keyword evidence="7 10" id="KW-0131">Cell cycle</keyword>
<dbReference type="EC" id="3.1.3.48" evidence="2 10"/>
<dbReference type="SMART" id="SM00450">
    <property type="entry name" value="RHOD"/>
    <property type="match status" value="1"/>
</dbReference>
<dbReference type="PROSITE" id="PS50206">
    <property type="entry name" value="RHODANESE_3"/>
    <property type="match status" value="1"/>
</dbReference>
<dbReference type="SUPFAM" id="SSF52821">
    <property type="entry name" value="Rhodanese/Cell cycle control phosphatase"/>
    <property type="match status" value="1"/>
</dbReference>
<feature type="compositionally biased region" description="Polar residues" evidence="11">
    <location>
        <begin position="134"/>
        <end position="149"/>
    </location>
</feature>
<keyword evidence="5 10" id="KW-0378">Hydrolase</keyword>
<feature type="compositionally biased region" description="Polar residues" evidence="11">
    <location>
        <begin position="427"/>
        <end position="436"/>
    </location>
</feature>
<feature type="domain" description="Rhodanese" evidence="12">
    <location>
        <begin position="262"/>
        <end position="371"/>
    </location>
</feature>
<dbReference type="GO" id="GO:0110032">
    <property type="term" value="P:positive regulation of G2/MI transition of meiotic cell cycle"/>
    <property type="evidence" value="ECO:0007669"/>
    <property type="project" value="TreeGrafter"/>
</dbReference>
<dbReference type="PRINTS" id="PR00716">
    <property type="entry name" value="MPIPHPHTASE"/>
</dbReference>
<dbReference type="FunFam" id="3.40.250.10:FF:000021">
    <property type="entry name" value="M-phase inducer phosphatase cdc-25.2"/>
    <property type="match status" value="1"/>
</dbReference>
<evidence type="ECO:0000256" key="5">
    <source>
        <dbReference type="ARBA" id="ARBA00022801"/>
    </source>
</evidence>
<dbReference type="PANTHER" id="PTHR10828:SF17">
    <property type="entry name" value="PROTEIN-TYROSINE-PHOSPHATASE"/>
    <property type="match status" value="1"/>
</dbReference>
<organism evidence="13 14">
    <name type="scientific">Lachancea lanzarotensis</name>
    <dbReference type="NCBI Taxonomy" id="1245769"/>
    <lineage>
        <taxon>Eukaryota</taxon>
        <taxon>Fungi</taxon>
        <taxon>Dikarya</taxon>
        <taxon>Ascomycota</taxon>
        <taxon>Saccharomycotina</taxon>
        <taxon>Saccharomycetes</taxon>
        <taxon>Saccharomycetales</taxon>
        <taxon>Saccharomycetaceae</taxon>
        <taxon>Lachancea</taxon>
    </lineage>
</organism>
<dbReference type="InterPro" id="IPR001763">
    <property type="entry name" value="Rhodanese-like_dom"/>
</dbReference>
<dbReference type="GO" id="GO:0004725">
    <property type="term" value="F:protein tyrosine phosphatase activity"/>
    <property type="evidence" value="ECO:0007669"/>
    <property type="project" value="UniProtKB-UniRule"/>
</dbReference>
<sequence>MSNLRSLSFSKKGKKPGLMLGLGESGSFLKNIKLLKGKSRKNGQPISENMKKVGQLAQKCNTNGGQTCLPDIGANYETQLLRVSSAEESSLSGDEMLGERDCFSPVVESAAELPSSSPFQTSFNGDGIRKPSFKTGQHNGLAATASTTTLRKDDNGPFARGKLTRNGVKKDTVLPGQNSRGKLRRIHSMFASQKEASRSYDDPAPNTLHSPDGTDSSSLPAFNSRLEKSGISHYYDDKSDDHFPRIDVETLVGIMDGQFKAHYKAVHIVDCRFEYEYQGGHIGQAININTRDALESRFLRNSNDVSNCKQPSLMVFHCEFSSYRGPIMASHLRNCDRMLNHDNYPKLHYPDILVVKGGYKSFFDRYSSRCYPRCYIGMDSLEHVALCESEMEKFRKDSKKIATRASSTDSLGKGRSSSQPKLRRNTSMRLNGQSAISGMGGTTDHTYQSYYTNRSSLSFKYEAPPKLSFTSYCSSSESRSPSSVSSSNGSTGLLSQDELRDDTGSTDLDNVSFEDSSVSAQQQERTEPGFPMTNPKRSLFGSILREEEG</sequence>
<keyword evidence="14" id="KW-1185">Reference proteome</keyword>
<evidence type="ECO:0000256" key="1">
    <source>
        <dbReference type="ARBA" id="ARBA00011065"/>
    </source>
</evidence>
<comment type="function">
    <text evidence="10">Tyrosine protein phosphatase which functions as a dosage-dependent inducer of mitotic progression.</text>
</comment>
<protein>
    <recommendedName>
        <fullName evidence="9 10">M-phase inducer phosphatase</fullName>
        <ecNumber evidence="2 10">3.1.3.48</ecNumber>
    </recommendedName>
</protein>
<reference evidence="13 14" key="1">
    <citation type="submission" date="2014-12" db="EMBL/GenBank/DDBJ databases">
        <authorList>
            <person name="Neuveglise Cecile"/>
        </authorList>
    </citation>
    <scope>NUCLEOTIDE SEQUENCE [LARGE SCALE GENOMIC DNA]</scope>
    <source>
        <strain evidence="13 14">CBS 12615</strain>
    </source>
</reference>
<evidence type="ECO:0000313" key="13">
    <source>
        <dbReference type="EMBL" id="CEP63917.1"/>
    </source>
</evidence>
<evidence type="ECO:0000256" key="2">
    <source>
        <dbReference type="ARBA" id="ARBA00013064"/>
    </source>
</evidence>
<comment type="similarity">
    <text evidence="1 10">Belongs to the MPI phosphatase family.</text>
</comment>
<dbReference type="GO" id="GO:0005737">
    <property type="term" value="C:cytoplasm"/>
    <property type="evidence" value="ECO:0007669"/>
    <property type="project" value="TreeGrafter"/>
</dbReference>
<keyword evidence="6 10" id="KW-0904">Protein phosphatase</keyword>
<evidence type="ECO:0000256" key="7">
    <source>
        <dbReference type="ARBA" id="ARBA00023306"/>
    </source>
</evidence>
<dbReference type="InterPro" id="IPR036873">
    <property type="entry name" value="Rhodanese-like_dom_sf"/>
</dbReference>
<dbReference type="GO" id="GO:0005634">
    <property type="term" value="C:nucleus"/>
    <property type="evidence" value="ECO:0007669"/>
    <property type="project" value="TreeGrafter"/>
</dbReference>
<comment type="catalytic activity">
    <reaction evidence="8 10">
        <text>O-phospho-L-tyrosyl-[protein] + H2O = L-tyrosyl-[protein] + phosphate</text>
        <dbReference type="Rhea" id="RHEA:10684"/>
        <dbReference type="Rhea" id="RHEA-COMP:10136"/>
        <dbReference type="Rhea" id="RHEA-COMP:20101"/>
        <dbReference type="ChEBI" id="CHEBI:15377"/>
        <dbReference type="ChEBI" id="CHEBI:43474"/>
        <dbReference type="ChEBI" id="CHEBI:46858"/>
        <dbReference type="ChEBI" id="CHEBI:61978"/>
        <dbReference type="EC" id="3.1.3.48"/>
    </reaction>
</comment>
<accession>A0A0C7N1A7</accession>
<dbReference type="PANTHER" id="PTHR10828">
    <property type="entry name" value="M-PHASE INDUCER PHOSPHATASE DUAL SPECIFICITY PHOSPHATASE CDC25"/>
    <property type="match status" value="1"/>
</dbReference>
<dbReference type="InterPro" id="IPR000751">
    <property type="entry name" value="MPI_Phosphatase"/>
</dbReference>
<dbReference type="GO" id="GO:0000086">
    <property type="term" value="P:G2/M transition of mitotic cell cycle"/>
    <property type="evidence" value="ECO:0007669"/>
    <property type="project" value="TreeGrafter"/>
</dbReference>
<evidence type="ECO:0000256" key="8">
    <source>
        <dbReference type="ARBA" id="ARBA00051722"/>
    </source>
</evidence>
<name>A0A0C7N1A7_9SACH</name>
<dbReference type="AlphaFoldDB" id="A0A0C7N1A7"/>
<feature type="compositionally biased region" description="Polar residues" evidence="11">
    <location>
        <begin position="207"/>
        <end position="221"/>
    </location>
</feature>
<evidence type="ECO:0000259" key="12">
    <source>
        <dbReference type="PROSITE" id="PS50206"/>
    </source>
</evidence>
<dbReference type="Proteomes" id="UP000054304">
    <property type="component" value="Unassembled WGS sequence"/>
</dbReference>
<feature type="region of interest" description="Disordered" evidence="11">
    <location>
        <begin position="131"/>
        <end position="222"/>
    </location>
</feature>
<dbReference type="HOGENOM" id="CLU_496118_0_0_1"/>
<dbReference type="STRING" id="1245769.A0A0C7N1A7"/>
<feature type="region of interest" description="Disordered" evidence="11">
    <location>
        <begin position="398"/>
        <end position="444"/>
    </location>
</feature>
<gene>
    <name evidence="13" type="ORF">LALA0_S09e05402g</name>
</gene>
<proteinExistence type="inferred from homology"/>
<dbReference type="GO" id="GO:0051301">
    <property type="term" value="P:cell division"/>
    <property type="evidence" value="ECO:0007669"/>
    <property type="project" value="UniProtKB-UniRule"/>
</dbReference>
<evidence type="ECO:0000313" key="14">
    <source>
        <dbReference type="Proteomes" id="UP000054304"/>
    </source>
</evidence>
<dbReference type="Gene3D" id="3.40.250.10">
    <property type="entry name" value="Rhodanese-like domain"/>
    <property type="match status" value="1"/>
</dbReference>
<dbReference type="OrthoDB" id="26523at2759"/>
<keyword evidence="4 10" id="KW-0498">Mitosis</keyword>